<dbReference type="Proteomes" id="UP000521943">
    <property type="component" value="Unassembled WGS sequence"/>
</dbReference>
<feature type="region of interest" description="Disordered" evidence="1">
    <location>
        <begin position="400"/>
        <end position="443"/>
    </location>
</feature>
<dbReference type="EMBL" id="JACGCI010000028">
    <property type="protein sequence ID" value="KAF6755988.1"/>
    <property type="molecule type" value="Genomic_DNA"/>
</dbReference>
<evidence type="ECO:0000256" key="1">
    <source>
        <dbReference type="SAM" id="MobiDB-lite"/>
    </source>
</evidence>
<evidence type="ECO:0000313" key="3">
    <source>
        <dbReference type="Proteomes" id="UP000521943"/>
    </source>
</evidence>
<dbReference type="AlphaFoldDB" id="A0A8H6M530"/>
<reference evidence="2 3" key="1">
    <citation type="submission" date="2020-07" db="EMBL/GenBank/DDBJ databases">
        <title>Comparative genomics of pyrophilous fungi reveals a link between fire events and developmental genes.</title>
        <authorList>
            <consortium name="DOE Joint Genome Institute"/>
            <person name="Steindorff A.S."/>
            <person name="Carver A."/>
            <person name="Calhoun S."/>
            <person name="Stillman K."/>
            <person name="Liu H."/>
            <person name="Lipzen A."/>
            <person name="Pangilinan J."/>
            <person name="Labutti K."/>
            <person name="Bruns T.D."/>
            <person name="Grigoriev I.V."/>
        </authorList>
    </citation>
    <scope>NUCLEOTIDE SEQUENCE [LARGE SCALE GENOMIC DNA]</scope>
    <source>
        <strain evidence="2 3">CBS 144469</strain>
    </source>
</reference>
<evidence type="ECO:0000313" key="2">
    <source>
        <dbReference type="EMBL" id="KAF6755988.1"/>
    </source>
</evidence>
<feature type="region of interest" description="Disordered" evidence="1">
    <location>
        <begin position="355"/>
        <end position="374"/>
    </location>
</feature>
<comment type="caution">
    <text evidence="2">The sequence shown here is derived from an EMBL/GenBank/DDBJ whole genome shotgun (WGS) entry which is preliminary data.</text>
</comment>
<keyword evidence="3" id="KW-1185">Reference proteome</keyword>
<protein>
    <submittedName>
        <fullName evidence="2">Uncharacterized protein</fullName>
    </submittedName>
</protein>
<dbReference type="OrthoDB" id="3034725at2759"/>
<name>A0A8H6M530_9AGAR</name>
<feature type="compositionally biased region" description="Basic and acidic residues" evidence="1">
    <location>
        <begin position="357"/>
        <end position="369"/>
    </location>
</feature>
<sequence>MFTDLDDLKSLRTVTLSSKETPLPKLVEQIKANPGRYILKRSTLYQSHWLIWDTTAKEYLIATYAFAVRHASHPATGNFVPPGQKAPEGLAESQIKSEPGPYAQISITFDARLDESLHEYLSVIETWAKADPNFITTGRARNPWMSPISVANNGKYMVTSPLFIGKTTFNSKEDGIQVNYQVHPWVAQASIDEPTWLPNPNLVRMLHLNADRTLEDLASTSKPDLDLGDIIKMTFKFVFTSYGQYWNMTCSPIQAIRMGQLDKSAYGGIVNLEDNGKLDLPKAGERLPDFLAAMPINSGLQPSLRKDPLERFTVNRKSSYLSDRTAVGLGPILETDREVVEDGLISWGSLTPISERSVSESRDNERLEGQGDQPLIPGNLITRLAISAEELINDIIAEGKPMHSGESDPPANSTDVTTGKGKKRAASGTTSKKTRTVKARTAL</sequence>
<proteinExistence type="predicted"/>
<accession>A0A8H6M530</accession>
<organism evidence="2 3">
    <name type="scientific">Ephemerocybe angulata</name>
    <dbReference type="NCBI Taxonomy" id="980116"/>
    <lineage>
        <taxon>Eukaryota</taxon>
        <taxon>Fungi</taxon>
        <taxon>Dikarya</taxon>
        <taxon>Basidiomycota</taxon>
        <taxon>Agaricomycotina</taxon>
        <taxon>Agaricomycetes</taxon>
        <taxon>Agaricomycetidae</taxon>
        <taxon>Agaricales</taxon>
        <taxon>Agaricineae</taxon>
        <taxon>Psathyrellaceae</taxon>
        <taxon>Ephemerocybe</taxon>
    </lineage>
</organism>
<gene>
    <name evidence="2" type="ORF">DFP72DRAFT_847223</name>
</gene>
<feature type="compositionally biased region" description="Basic residues" evidence="1">
    <location>
        <begin position="432"/>
        <end position="443"/>
    </location>
</feature>